<accession>A0A937UJH4</accession>
<proteinExistence type="inferred from homology"/>
<evidence type="ECO:0000256" key="1">
    <source>
        <dbReference type="ARBA" id="ARBA00006484"/>
    </source>
</evidence>
<dbReference type="PRINTS" id="PR00081">
    <property type="entry name" value="GDHRDH"/>
</dbReference>
<keyword evidence="5" id="KW-1185">Reference proteome</keyword>
<reference evidence="4" key="1">
    <citation type="submission" date="2020-12" db="EMBL/GenBank/DDBJ databases">
        <title>Genomic characterization of non-nitrogen-fixing Frankia strains.</title>
        <authorList>
            <person name="Carlos-Shanley C."/>
            <person name="Guerra T."/>
            <person name="Hahn D."/>
        </authorList>
    </citation>
    <scope>NUCLEOTIDE SEQUENCE</scope>
    <source>
        <strain evidence="4">CN6</strain>
    </source>
</reference>
<gene>
    <name evidence="4" type="ORF">I7412_01100</name>
</gene>
<comment type="caution">
    <text evidence="4">The sequence shown here is derived from an EMBL/GenBank/DDBJ whole genome shotgun (WGS) entry which is preliminary data.</text>
</comment>
<comment type="similarity">
    <text evidence="1">Belongs to the short-chain dehydrogenases/reductases (SDR) family.</text>
</comment>
<dbReference type="InterPro" id="IPR057326">
    <property type="entry name" value="KR_dom"/>
</dbReference>
<dbReference type="InterPro" id="IPR036291">
    <property type="entry name" value="NAD(P)-bd_dom_sf"/>
</dbReference>
<evidence type="ECO:0000259" key="3">
    <source>
        <dbReference type="SMART" id="SM00822"/>
    </source>
</evidence>
<dbReference type="GO" id="GO:0032787">
    <property type="term" value="P:monocarboxylic acid metabolic process"/>
    <property type="evidence" value="ECO:0007669"/>
    <property type="project" value="UniProtKB-ARBA"/>
</dbReference>
<name>A0A937UJH4_9ACTN</name>
<dbReference type="SMART" id="SM00822">
    <property type="entry name" value="PKS_KR"/>
    <property type="match status" value="1"/>
</dbReference>
<dbReference type="SUPFAM" id="SSF51735">
    <property type="entry name" value="NAD(P)-binding Rossmann-fold domains"/>
    <property type="match status" value="1"/>
</dbReference>
<dbReference type="PRINTS" id="PR00080">
    <property type="entry name" value="SDRFAMILY"/>
</dbReference>
<protein>
    <submittedName>
        <fullName evidence="4">SDR family oxidoreductase</fullName>
    </submittedName>
</protein>
<feature type="domain" description="Ketoreductase" evidence="3">
    <location>
        <begin position="3"/>
        <end position="185"/>
    </location>
</feature>
<dbReference type="InterPro" id="IPR050259">
    <property type="entry name" value="SDR"/>
</dbReference>
<dbReference type="InterPro" id="IPR002347">
    <property type="entry name" value="SDR_fam"/>
</dbReference>
<evidence type="ECO:0000256" key="2">
    <source>
        <dbReference type="ARBA" id="ARBA00023002"/>
    </source>
</evidence>
<keyword evidence="2" id="KW-0560">Oxidoreductase</keyword>
<dbReference type="FunFam" id="3.40.50.720:FF:000173">
    <property type="entry name" value="3-oxoacyl-[acyl-carrier protein] reductase"/>
    <property type="match status" value="1"/>
</dbReference>
<dbReference type="Pfam" id="PF13561">
    <property type="entry name" value="adh_short_C2"/>
    <property type="match status" value="1"/>
</dbReference>
<dbReference type="RefSeq" id="WP_203008272.1">
    <property type="nucleotide sequence ID" value="NZ_JADWYU010000318.1"/>
</dbReference>
<dbReference type="AlphaFoldDB" id="A0A937UJH4"/>
<evidence type="ECO:0000313" key="4">
    <source>
        <dbReference type="EMBL" id="MBL7625799.1"/>
    </source>
</evidence>
<dbReference type="GO" id="GO:0016491">
    <property type="term" value="F:oxidoreductase activity"/>
    <property type="evidence" value="ECO:0007669"/>
    <property type="project" value="UniProtKB-KW"/>
</dbReference>
<dbReference type="Gene3D" id="3.40.50.720">
    <property type="entry name" value="NAD(P)-binding Rossmann-like Domain"/>
    <property type="match status" value="1"/>
</dbReference>
<dbReference type="InterPro" id="IPR020904">
    <property type="entry name" value="Sc_DH/Rdtase_CS"/>
</dbReference>
<dbReference type="EMBL" id="JAEACQ010000059">
    <property type="protein sequence ID" value="MBL7625799.1"/>
    <property type="molecule type" value="Genomic_DNA"/>
</dbReference>
<sequence length="247" mass="25286">MTRVAVVTGGASGLGLAICQHLAGADRRVAVLDLNGAAAKDTAQGLRAAGAQAMAVEVDVSDRASVDAAFDRVRAEFGPVQIVVTSAAISGFTPFEEITVDLWNRYLAVNLTGTFHCVQSAIEDMVAAGWGRVVTISSAAGQTGTARQGHYSATKGGVIALTKAVALEYAARGITANTIPPFAVDTPSLRGQQSSRNLPKTERIARMIPAGRIGTPDDIAATCAFLCSEAAGYITGQVIAANGGAIL</sequence>
<dbReference type="Proteomes" id="UP000604475">
    <property type="component" value="Unassembled WGS sequence"/>
</dbReference>
<dbReference type="PANTHER" id="PTHR42879">
    <property type="entry name" value="3-OXOACYL-(ACYL-CARRIER-PROTEIN) REDUCTASE"/>
    <property type="match status" value="1"/>
</dbReference>
<dbReference type="PROSITE" id="PS00061">
    <property type="entry name" value="ADH_SHORT"/>
    <property type="match status" value="1"/>
</dbReference>
<organism evidence="4 5">
    <name type="scientific">Frankia nepalensis</name>
    <dbReference type="NCBI Taxonomy" id="1836974"/>
    <lineage>
        <taxon>Bacteria</taxon>
        <taxon>Bacillati</taxon>
        <taxon>Actinomycetota</taxon>
        <taxon>Actinomycetes</taxon>
        <taxon>Frankiales</taxon>
        <taxon>Frankiaceae</taxon>
        <taxon>Frankia</taxon>
    </lineage>
</organism>
<dbReference type="PANTHER" id="PTHR42879:SF2">
    <property type="entry name" value="3-OXOACYL-[ACYL-CARRIER-PROTEIN] REDUCTASE FABG"/>
    <property type="match status" value="1"/>
</dbReference>
<evidence type="ECO:0000313" key="5">
    <source>
        <dbReference type="Proteomes" id="UP000604475"/>
    </source>
</evidence>